<evidence type="ECO:0000313" key="3">
    <source>
        <dbReference type="Proteomes" id="UP000244336"/>
    </source>
</evidence>
<reference evidence="2 3" key="1">
    <citation type="submission" date="2018-04" db="EMBL/GenBank/DDBJ databases">
        <title>WGS assembly of Panicum hallii var. hallii HAL2.</title>
        <authorList>
            <person name="Lovell J."/>
            <person name="Jenkins J."/>
            <person name="Lowry D."/>
            <person name="Mamidi S."/>
            <person name="Sreedasyam A."/>
            <person name="Weng X."/>
            <person name="Barry K."/>
            <person name="Bonette J."/>
            <person name="Campitelli B."/>
            <person name="Daum C."/>
            <person name="Gordon S."/>
            <person name="Gould B."/>
            <person name="Lipzen A."/>
            <person name="MacQueen A."/>
            <person name="Palacio-Mejia J."/>
            <person name="Plott C."/>
            <person name="Shakirov E."/>
            <person name="Shu S."/>
            <person name="Yoshinaga Y."/>
            <person name="Zane M."/>
            <person name="Rokhsar D."/>
            <person name="Grimwood J."/>
            <person name="Schmutz J."/>
            <person name="Juenger T."/>
        </authorList>
    </citation>
    <scope>NUCLEOTIDE SEQUENCE [LARGE SCALE GENOMIC DNA]</scope>
    <source>
        <strain evidence="3">cv. HAL2</strain>
    </source>
</reference>
<sequence length="151" mass="17216">MKSEDGGERFTRKVERRRDSSQALIHRVPVCFMLPSVQLCVYAIFYARQRFHVSESEIRNYKVICALASSPNKDQPAVKVKGVHCTFKSLGDSFKPGGVMSNFVISIFIRHLFYKPCGHPGVSKKHYFFSNIGVSSHTHIFIYLILFGLDI</sequence>
<keyword evidence="1" id="KW-1133">Transmembrane helix</keyword>
<protein>
    <submittedName>
        <fullName evidence="2">Uncharacterized protein</fullName>
    </submittedName>
</protein>
<name>A0A2T7F8N9_9POAL</name>
<evidence type="ECO:0000313" key="2">
    <source>
        <dbReference type="EMBL" id="PUZ76446.1"/>
    </source>
</evidence>
<feature type="transmembrane region" description="Helical" evidence="1">
    <location>
        <begin position="97"/>
        <end position="114"/>
    </location>
</feature>
<dbReference type="Proteomes" id="UP000244336">
    <property type="component" value="Chromosome 1"/>
</dbReference>
<proteinExistence type="predicted"/>
<gene>
    <name evidence="2" type="ORF">GQ55_1G292000</name>
</gene>
<organism evidence="2 3">
    <name type="scientific">Panicum hallii var. hallii</name>
    <dbReference type="NCBI Taxonomy" id="1504633"/>
    <lineage>
        <taxon>Eukaryota</taxon>
        <taxon>Viridiplantae</taxon>
        <taxon>Streptophyta</taxon>
        <taxon>Embryophyta</taxon>
        <taxon>Tracheophyta</taxon>
        <taxon>Spermatophyta</taxon>
        <taxon>Magnoliopsida</taxon>
        <taxon>Liliopsida</taxon>
        <taxon>Poales</taxon>
        <taxon>Poaceae</taxon>
        <taxon>PACMAD clade</taxon>
        <taxon>Panicoideae</taxon>
        <taxon>Panicodae</taxon>
        <taxon>Paniceae</taxon>
        <taxon>Panicinae</taxon>
        <taxon>Panicum</taxon>
        <taxon>Panicum sect. Panicum</taxon>
    </lineage>
</organism>
<feature type="transmembrane region" description="Helical" evidence="1">
    <location>
        <begin position="126"/>
        <end position="149"/>
    </location>
</feature>
<dbReference type="OrthoDB" id="696486at2759"/>
<keyword evidence="3" id="KW-1185">Reference proteome</keyword>
<dbReference type="STRING" id="1504633.A0A2T7F8N9"/>
<dbReference type="Gramene" id="PUZ76446">
    <property type="protein sequence ID" value="PUZ76446"/>
    <property type="gene ID" value="GQ55_1G292000"/>
</dbReference>
<keyword evidence="1" id="KW-0812">Transmembrane</keyword>
<dbReference type="EMBL" id="CM009749">
    <property type="protein sequence ID" value="PUZ76446.1"/>
    <property type="molecule type" value="Genomic_DNA"/>
</dbReference>
<dbReference type="AlphaFoldDB" id="A0A2T7F8N9"/>
<evidence type="ECO:0000256" key="1">
    <source>
        <dbReference type="SAM" id="Phobius"/>
    </source>
</evidence>
<feature type="transmembrane region" description="Helical" evidence="1">
    <location>
        <begin position="24"/>
        <end position="45"/>
    </location>
</feature>
<keyword evidence="1" id="KW-0472">Membrane</keyword>
<accession>A0A2T7F8N9</accession>